<keyword evidence="2" id="KW-0597">Phosphoprotein</keyword>
<dbReference type="InterPro" id="IPR011006">
    <property type="entry name" value="CheY-like_superfamily"/>
</dbReference>
<organism evidence="4 5">
    <name type="scientific">Amycolatopsis pithecellobii</name>
    <dbReference type="NCBI Taxonomy" id="664692"/>
    <lineage>
        <taxon>Bacteria</taxon>
        <taxon>Bacillati</taxon>
        <taxon>Actinomycetota</taxon>
        <taxon>Actinomycetes</taxon>
        <taxon>Pseudonocardiales</taxon>
        <taxon>Pseudonocardiaceae</taxon>
        <taxon>Amycolatopsis</taxon>
    </lineage>
</organism>
<name>A0A6N7ZBM1_9PSEU</name>
<protein>
    <submittedName>
        <fullName evidence="4">Response regulator</fullName>
    </submittedName>
</protein>
<dbReference type="SUPFAM" id="SSF52172">
    <property type="entry name" value="CheY-like"/>
    <property type="match status" value="1"/>
</dbReference>
<evidence type="ECO:0000313" key="5">
    <source>
        <dbReference type="Proteomes" id="UP000440096"/>
    </source>
</evidence>
<dbReference type="EMBL" id="WMBA01000088">
    <property type="protein sequence ID" value="MTD59098.1"/>
    <property type="molecule type" value="Genomic_DNA"/>
</dbReference>
<dbReference type="PROSITE" id="PS50110">
    <property type="entry name" value="RESPONSE_REGULATORY"/>
    <property type="match status" value="1"/>
</dbReference>
<evidence type="ECO:0000256" key="2">
    <source>
        <dbReference type="PROSITE-ProRule" id="PRU00169"/>
    </source>
</evidence>
<proteinExistence type="predicted"/>
<dbReference type="InterPro" id="IPR039420">
    <property type="entry name" value="WalR-like"/>
</dbReference>
<comment type="caution">
    <text evidence="4">The sequence shown here is derived from an EMBL/GenBank/DDBJ whole genome shotgun (WGS) entry which is preliminary data.</text>
</comment>
<gene>
    <name evidence="4" type="ORF">GKO32_34710</name>
</gene>
<keyword evidence="1" id="KW-0238">DNA-binding</keyword>
<dbReference type="InterPro" id="IPR001789">
    <property type="entry name" value="Sig_transdc_resp-reg_receiver"/>
</dbReference>
<accession>A0A6N7ZBM1</accession>
<feature type="domain" description="Response regulatory" evidence="3">
    <location>
        <begin position="15"/>
        <end position="131"/>
    </location>
</feature>
<dbReference type="Proteomes" id="UP000440096">
    <property type="component" value="Unassembled WGS sequence"/>
</dbReference>
<dbReference type="InterPro" id="IPR058245">
    <property type="entry name" value="NreC/VraR/RcsB-like_REC"/>
</dbReference>
<feature type="modified residue" description="4-aspartylphosphate" evidence="2">
    <location>
        <position position="66"/>
    </location>
</feature>
<dbReference type="OrthoDB" id="3526503at2"/>
<dbReference type="PANTHER" id="PTHR43214:SF43">
    <property type="entry name" value="TWO-COMPONENT RESPONSE REGULATOR"/>
    <property type="match status" value="1"/>
</dbReference>
<evidence type="ECO:0000259" key="3">
    <source>
        <dbReference type="PROSITE" id="PS50110"/>
    </source>
</evidence>
<dbReference type="SMART" id="SM00448">
    <property type="entry name" value="REC"/>
    <property type="match status" value="1"/>
</dbReference>
<reference evidence="4 5" key="1">
    <citation type="submission" date="2019-11" db="EMBL/GenBank/DDBJ databases">
        <title>Draft genome of Amycolatopsis RM579.</title>
        <authorList>
            <person name="Duangmal K."/>
            <person name="Mingma R."/>
        </authorList>
    </citation>
    <scope>NUCLEOTIDE SEQUENCE [LARGE SCALE GENOMIC DNA]</scope>
    <source>
        <strain evidence="4 5">RM579</strain>
    </source>
</reference>
<dbReference type="CDD" id="cd17535">
    <property type="entry name" value="REC_NarL-like"/>
    <property type="match status" value="1"/>
</dbReference>
<sequence>MMLVDSAPSATGPIRLLLVEDHAQVAMALDAAFETVPDIELVARAKGISDAVPAAGEHQPDVVLLDRRLPDGDGIDAIALLHEQSPGCRVLVFTGGADRAVADRVAAAGGAGLLLKAGLLEDLLDTIRRVAAGEDSFDVDLPGRPARR</sequence>
<dbReference type="PANTHER" id="PTHR43214">
    <property type="entry name" value="TWO-COMPONENT RESPONSE REGULATOR"/>
    <property type="match status" value="1"/>
</dbReference>
<dbReference type="Pfam" id="PF00072">
    <property type="entry name" value="Response_reg"/>
    <property type="match status" value="1"/>
</dbReference>
<dbReference type="GO" id="GO:0000160">
    <property type="term" value="P:phosphorelay signal transduction system"/>
    <property type="evidence" value="ECO:0007669"/>
    <property type="project" value="InterPro"/>
</dbReference>
<keyword evidence="5" id="KW-1185">Reference proteome</keyword>
<dbReference type="AlphaFoldDB" id="A0A6N7ZBM1"/>
<dbReference type="Gene3D" id="3.40.50.2300">
    <property type="match status" value="1"/>
</dbReference>
<evidence type="ECO:0000256" key="1">
    <source>
        <dbReference type="ARBA" id="ARBA00023125"/>
    </source>
</evidence>
<dbReference type="GO" id="GO:0003677">
    <property type="term" value="F:DNA binding"/>
    <property type="evidence" value="ECO:0007669"/>
    <property type="project" value="UniProtKB-KW"/>
</dbReference>
<evidence type="ECO:0000313" key="4">
    <source>
        <dbReference type="EMBL" id="MTD59098.1"/>
    </source>
</evidence>